<dbReference type="GO" id="GO:0005840">
    <property type="term" value="C:ribosome"/>
    <property type="evidence" value="ECO:0007669"/>
    <property type="project" value="UniProtKB-KW"/>
</dbReference>
<evidence type="ECO:0000313" key="7">
    <source>
        <dbReference type="EMBL" id="SUP52650.1"/>
    </source>
</evidence>
<dbReference type="EMBL" id="UHIV01000001">
    <property type="protein sequence ID" value="SUP52650.1"/>
    <property type="molecule type" value="Genomic_DNA"/>
</dbReference>
<keyword evidence="3" id="KW-0687">Ribonucleoprotein</keyword>
<organism evidence="7 8">
    <name type="scientific">Weissella viridescens</name>
    <name type="common">Lactobacillus viridescens</name>
    <dbReference type="NCBI Taxonomy" id="1629"/>
    <lineage>
        <taxon>Bacteria</taxon>
        <taxon>Bacillati</taxon>
        <taxon>Bacillota</taxon>
        <taxon>Bacilli</taxon>
        <taxon>Lactobacillales</taxon>
        <taxon>Lactobacillaceae</taxon>
        <taxon>Weissella</taxon>
    </lineage>
</organism>
<proteinExistence type="inferred from homology"/>
<dbReference type="InterPro" id="IPR043141">
    <property type="entry name" value="Ribosomal_uL10-like_sf"/>
</dbReference>
<dbReference type="PANTHER" id="PTHR11560">
    <property type="entry name" value="39S RIBOSOMAL PROTEIN L10, MITOCHONDRIAL"/>
    <property type="match status" value="1"/>
</dbReference>
<keyword evidence="2 7" id="KW-0689">Ribosomal protein</keyword>
<dbReference type="Gene3D" id="3.30.70.1730">
    <property type="match status" value="1"/>
</dbReference>
<dbReference type="SUPFAM" id="SSF160369">
    <property type="entry name" value="Ribosomal protein L10-like"/>
    <property type="match status" value="1"/>
</dbReference>
<gene>
    <name evidence="7" type="primary">rplJ_1</name>
    <name evidence="7" type="ORF">NCTC13645_00549</name>
</gene>
<dbReference type="GO" id="GO:1990904">
    <property type="term" value="C:ribonucleoprotein complex"/>
    <property type="evidence" value="ECO:0007669"/>
    <property type="project" value="UniProtKB-KW"/>
</dbReference>
<sequence>MSEATIALKAQQVEEAADKFKQAASAIVVDVRGLTVAESTELRSALRQEGVQLQVIKNKVLTRAADAAGLSDLNDLFAGPSAVAFSNEDPIALLVFEEVF</sequence>
<accession>A0A380NZE9</accession>
<dbReference type="AlphaFoldDB" id="A0A380NZE9"/>
<dbReference type="STRING" id="1629.IV50_GL000750"/>
<protein>
    <recommendedName>
        <fullName evidence="5">Large ribosomal subunit protein uL10</fullName>
    </recommendedName>
    <alternativeName>
        <fullName evidence="6">50S ribosomal protein L10</fullName>
    </alternativeName>
</protein>
<evidence type="ECO:0000256" key="1">
    <source>
        <dbReference type="ARBA" id="ARBA00008889"/>
    </source>
</evidence>
<dbReference type="CDD" id="cd05797">
    <property type="entry name" value="Ribosomal_L10"/>
    <property type="match status" value="1"/>
</dbReference>
<reference evidence="7 8" key="1">
    <citation type="submission" date="2018-06" db="EMBL/GenBank/DDBJ databases">
        <authorList>
            <consortium name="Pathogen Informatics"/>
            <person name="Doyle S."/>
        </authorList>
    </citation>
    <scope>NUCLEOTIDE SEQUENCE [LARGE SCALE GENOMIC DNA]</scope>
    <source>
        <strain evidence="7 8">NCTC13645</strain>
    </source>
</reference>
<evidence type="ECO:0000256" key="4">
    <source>
        <dbReference type="ARBA" id="ARBA00026025"/>
    </source>
</evidence>
<comment type="subunit">
    <text evidence="4">Part of the ribosomal stalk of the 50S ribosomal subunit. The N-terminus interacts with L11 and the large rRNA to form the base of the stalk. The C-terminus forms an elongated spine to which L12 dimers bind in a sequential fashion forming a multimeric L10(L12)X complex.</text>
</comment>
<dbReference type="InterPro" id="IPR001790">
    <property type="entry name" value="Ribosomal_uL10"/>
</dbReference>
<evidence type="ECO:0000256" key="6">
    <source>
        <dbReference type="ARBA" id="ARBA00035502"/>
    </source>
</evidence>
<evidence type="ECO:0000256" key="2">
    <source>
        <dbReference type="ARBA" id="ARBA00022980"/>
    </source>
</evidence>
<name>A0A380NZE9_WEIVI</name>
<evidence type="ECO:0000256" key="3">
    <source>
        <dbReference type="ARBA" id="ARBA00023274"/>
    </source>
</evidence>
<evidence type="ECO:0000256" key="5">
    <source>
        <dbReference type="ARBA" id="ARBA00035202"/>
    </source>
</evidence>
<dbReference type="Proteomes" id="UP000254621">
    <property type="component" value="Unassembled WGS sequence"/>
</dbReference>
<comment type="similarity">
    <text evidence="1">Belongs to the universal ribosomal protein uL10 family.</text>
</comment>
<evidence type="ECO:0000313" key="8">
    <source>
        <dbReference type="Proteomes" id="UP000254621"/>
    </source>
</evidence>
<dbReference type="Pfam" id="PF00466">
    <property type="entry name" value="Ribosomal_L10"/>
    <property type="match status" value="1"/>
</dbReference>
<dbReference type="NCBIfam" id="NF000955">
    <property type="entry name" value="PRK00099.1-1"/>
    <property type="match status" value="1"/>
</dbReference>
<dbReference type="InterPro" id="IPR047865">
    <property type="entry name" value="Ribosomal_uL10_bac_type"/>
</dbReference>